<proteinExistence type="predicted"/>
<name>A0A3Q9NQW3_BREAU</name>
<dbReference type="Proteomes" id="UP000283000">
    <property type="component" value="Chromosome"/>
</dbReference>
<feature type="region of interest" description="Disordered" evidence="1">
    <location>
        <begin position="1"/>
        <end position="29"/>
    </location>
</feature>
<keyword evidence="2" id="KW-0812">Transmembrane</keyword>
<evidence type="ECO:0000256" key="2">
    <source>
        <dbReference type="SAM" id="Phobius"/>
    </source>
</evidence>
<feature type="compositionally biased region" description="Basic and acidic residues" evidence="1">
    <location>
        <begin position="1"/>
        <end position="11"/>
    </location>
</feature>
<sequence>MSDAEDRHQWQHNDVPGSGVHDDPHSLRRNHVGQGRAQSGLVLSFIGLFVAAIPMFMLMTNGFIWALIGLAVLGNLHIPQISTALFGGTAPSANDAIISVMGTTLVPAYFVMGACVIGFIATIFMKATRGASLRGAGLPEEGANIVFDANDLVDNFR</sequence>
<reference evidence="3 4" key="2">
    <citation type="submission" date="2019-01" db="EMBL/GenBank/DDBJ databases">
        <title>Comparative genomic analysis of Brevibacterium aurantiacum sheds light on its evolution and its adaptation to smear-ripened cheeses.</title>
        <authorList>
            <person name="Moineau S."/>
        </authorList>
    </citation>
    <scope>NUCLEOTIDE SEQUENCE [LARGE SCALE GENOMIC DNA]</scope>
    <source>
        <strain evidence="3 4">SMQ-1417</strain>
    </source>
</reference>
<gene>
    <name evidence="3" type="ORF">CXR23_07445</name>
</gene>
<dbReference type="AlphaFoldDB" id="A0A3Q9NQW3"/>
<accession>A0A3Q9NQW3</accession>
<organism evidence="3 4">
    <name type="scientific">Brevibacterium aurantiacum</name>
    <dbReference type="NCBI Taxonomy" id="273384"/>
    <lineage>
        <taxon>Bacteria</taxon>
        <taxon>Bacillati</taxon>
        <taxon>Actinomycetota</taxon>
        <taxon>Actinomycetes</taxon>
        <taxon>Micrococcales</taxon>
        <taxon>Brevibacteriaceae</taxon>
        <taxon>Brevibacterium</taxon>
    </lineage>
</organism>
<reference evidence="3 4" key="1">
    <citation type="submission" date="2017-12" db="EMBL/GenBank/DDBJ databases">
        <authorList>
            <person name="Levesque S."/>
        </authorList>
    </citation>
    <scope>NUCLEOTIDE SEQUENCE [LARGE SCALE GENOMIC DNA]</scope>
    <source>
        <strain evidence="3 4">SMQ-1417</strain>
    </source>
</reference>
<protein>
    <submittedName>
        <fullName evidence="3">Uncharacterized protein</fullName>
    </submittedName>
</protein>
<evidence type="ECO:0000313" key="3">
    <source>
        <dbReference type="EMBL" id="AZT92997.1"/>
    </source>
</evidence>
<dbReference type="EMBL" id="CP025330">
    <property type="protein sequence ID" value="AZT92997.1"/>
    <property type="molecule type" value="Genomic_DNA"/>
</dbReference>
<evidence type="ECO:0000256" key="1">
    <source>
        <dbReference type="SAM" id="MobiDB-lite"/>
    </source>
</evidence>
<evidence type="ECO:0000313" key="4">
    <source>
        <dbReference type="Proteomes" id="UP000283000"/>
    </source>
</evidence>
<feature type="transmembrane region" description="Helical" evidence="2">
    <location>
        <begin position="106"/>
        <end position="125"/>
    </location>
</feature>
<keyword evidence="2" id="KW-0472">Membrane</keyword>
<keyword evidence="2" id="KW-1133">Transmembrane helix</keyword>